<keyword evidence="2" id="KW-1185">Reference proteome</keyword>
<dbReference type="EMBL" id="FUZT01000004">
    <property type="protein sequence ID" value="SKC62528.1"/>
    <property type="molecule type" value="Genomic_DNA"/>
</dbReference>
<name>A0A1T5KGN1_9FIRM</name>
<protein>
    <recommendedName>
        <fullName evidence="3">Phage tail assembly chaperone protein, TAC</fullName>
    </recommendedName>
</protein>
<sequence>MANNVKVKNVKIKLDGKDHELIYDMNAMCEIEDKFGDVEIAFNNLGNSNKVFNSLRFLLWAGLLHEDEKLTIRDVGKMVNFLEVDKVEQLVESLTNAIEPGIKNEIEKK</sequence>
<dbReference type="STRING" id="36842.SAMN02194393_01762"/>
<evidence type="ECO:0000313" key="2">
    <source>
        <dbReference type="Proteomes" id="UP000190285"/>
    </source>
</evidence>
<evidence type="ECO:0000313" key="1">
    <source>
        <dbReference type="EMBL" id="SKC62528.1"/>
    </source>
</evidence>
<dbReference type="OrthoDB" id="1801573at2"/>
<accession>A0A1T5KGN1</accession>
<dbReference type="RefSeq" id="WP_079490947.1">
    <property type="nucleotide sequence ID" value="NZ_FUZT01000004.1"/>
</dbReference>
<proteinExistence type="predicted"/>
<reference evidence="1 2" key="1">
    <citation type="submission" date="2017-02" db="EMBL/GenBank/DDBJ databases">
        <authorList>
            <person name="Peterson S.W."/>
        </authorList>
    </citation>
    <scope>NUCLEOTIDE SEQUENCE [LARGE SCALE GENOMIC DNA]</scope>
    <source>
        <strain evidence="1 2">M1</strain>
    </source>
</reference>
<organism evidence="1 2">
    <name type="scientific">Maledivibacter halophilus</name>
    <dbReference type="NCBI Taxonomy" id="36842"/>
    <lineage>
        <taxon>Bacteria</taxon>
        <taxon>Bacillati</taxon>
        <taxon>Bacillota</taxon>
        <taxon>Clostridia</taxon>
        <taxon>Peptostreptococcales</taxon>
        <taxon>Caminicellaceae</taxon>
        <taxon>Maledivibacter</taxon>
    </lineage>
</organism>
<evidence type="ECO:0008006" key="3">
    <source>
        <dbReference type="Google" id="ProtNLM"/>
    </source>
</evidence>
<dbReference type="AlphaFoldDB" id="A0A1T5KGN1"/>
<gene>
    <name evidence="1" type="ORF">SAMN02194393_01762</name>
</gene>
<dbReference type="Proteomes" id="UP000190285">
    <property type="component" value="Unassembled WGS sequence"/>
</dbReference>